<keyword evidence="3" id="KW-1185">Reference proteome</keyword>
<gene>
    <name evidence="2" type="ORF">SAMN05660706_1722</name>
</gene>
<feature type="chain" id="PRO_5011619161" evidence="1">
    <location>
        <begin position="26"/>
        <end position="185"/>
    </location>
</feature>
<keyword evidence="1" id="KW-0732">Signal</keyword>
<protein>
    <submittedName>
        <fullName evidence="2">Uncharacterized protein</fullName>
    </submittedName>
</protein>
<accession>A0A1I6EMR7</accession>
<evidence type="ECO:0000313" key="3">
    <source>
        <dbReference type="Proteomes" id="UP000199584"/>
    </source>
</evidence>
<dbReference type="RefSeq" id="WP_092488047.1">
    <property type="nucleotide sequence ID" value="NZ_FOYM01000072.1"/>
</dbReference>
<reference evidence="3" key="1">
    <citation type="submission" date="2016-10" db="EMBL/GenBank/DDBJ databases">
        <authorList>
            <person name="Varghese N."/>
            <person name="Submissions S."/>
        </authorList>
    </citation>
    <scope>NUCLEOTIDE SEQUENCE [LARGE SCALE GENOMIC DNA]</scope>
    <source>
        <strain evidence="3">DSM 3669</strain>
    </source>
</reference>
<dbReference type="AlphaFoldDB" id="A0A1I6EMR7"/>
<proteinExistence type="predicted"/>
<name>A0A1I6EMR7_9FIRM</name>
<evidence type="ECO:0000256" key="1">
    <source>
        <dbReference type="SAM" id="SignalP"/>
    </source>
</evidence>
<sequence length="185" mass="21131">MKRKIVCALCTLLLIAIITVTPVMAAQTESKPAKAPEVMYLTPEKNPADPQQIEEIREDVKNGNVMTAKLKTDAQIEGVDFTTVKTFYFDDVRELKSQTFSISENDVSIEARAWDNDGNESGYYTITLYRDKAFDEKIGTAIYRYSPEKRTYYNIWFDVGPGNYYFVIQCSDNYLDGDGKVLQRL</sequence>
<feature type="signal peptide" evidence="1">
    <location>
        <begin position="1"/>
        <end position="25"/>
    </location>
</feature>
<dbReference type="EMBL" id="FOYM01000072">
    <property type="protein sequence ID" value="SFR18871.1"/>
    <property type="molecule type" value="Genomic_DNA"/>
</dbReference>
<dbReference type="Proteomes" id="UP000199584">
    <property type="component" value="Unassembled WGS sequence"/>
</dbReference>
<organism evidence="2 3">
    <name type="scientific">Desulfoscipio geothermicus DSM 3669</name>
    <dbReference type="NCBI Taxonomy" id="1121426"/>
    <lineage>
        <taxon>Bacteria</taxon>
        <taxon>Bacillati</taxon>
        <taxon>Bacillota</taxon>
        <taxon>Clostridia</taxon>
        <taxon>Eubacteriales</taxon>
        <taxon>Desulfallaceae</taxon>
        <taxon>Desulfoscipio</taxon>
    </lineage>
</organism>
<dbReference type="STRING" id="39060.SAMN05660706_1722"/>
<evidence type="ECO:0000313" key="2">
    <source>
        <dbReference type="EMBL" id="SFR18871.1"/>
    </source>
</evidence>